<comment type="caution">
    <text evidence="3">The sequence shown here is derived from an EMBL/GenBank/DDBJ whole genome shotgun (WGS) entry which is preliminary data.</text>
</comment>
<accession>A0A196S420</accession>
<evidence type="ECO:0000256" key="2">
    <source>
        <dbReference type="SAM" id="MobiDB-lite"/>
    </source>
</evidence>
<feature type="coiled-coil region" evidence="1">
    <location>
        <begin position="587"/>
        <end position="717"/>
    </location>
</feature>
<reference evidence="3 4" key="1">
    <citation type="submission" date="2016-05" db="EMBL/GenBank/DDBJ databases">
        <title>Nuclear genome of Blastocystis sp. subtype 1 NandII.</title>
        <authorList>
            <person name="Gentekaki E."/>
            <person name="Curtis B."/>
            <person name="Stairs C."/>
            <person name="Eme L."/>
            <person name="Herman E."/>
            <person name="Klimes V."/>
            <person name="Arias M.C."/>
            <person name="Elias M."/>
            <person name="Hilliou F."/>
            <person name="Klute M."/>
            <person name="Malik S.-B."/>
            <person name="Pightling A."/>
            <person name="Rachubinski R."/>
            <person name="Salas D."/>
            <person name="Schlacht A."/>
            <person name="Suga H."/>
            <person name="Archibald J."/>
            <person name="Ball S.G."/>
            <person name="Clark G."/>
            <person name="Dacks J."/>
            <person name="Van Der Giezen M."/>
            <person name="Tsaousis A."/>
            <person name="Roger A."/>
        </authorList>
    </citation>
    <scope>NUCLEOTIDE SEQUENCE [LARGE SCALE GENOMIC DNA]</scope>
    <source>
        <strain evidence="4">ATCC 50177 / NandII</strain>
    </source>
</reference>
<evidence type="ECO:0000256" key="1">
    <source>
        <dbReference type="SAM" id="Coils"/>
    </source>
</evidence>
<dbReference type="Proteomes" id="UP000078348">
    <property type="component" value="Unassembled WGS sequence"/>
</dbReference>
<dbReference type="OrthoDB" id="6159137at2759"/>
<dbReference type="AlphaFoldDB" id="A0A196S420"/>
<organism evidence="3 4">
    <name type="scientific">Blastocystis sp. subtype 1 (strain ATCC 50177 / NandII)</name>
    <dbReference type="NCBI Taxonomy" id="478820"/>
    <lineage>
        <taxon>Eukaryota</taxon>
        <taxon>Sar</taxon>
        <taxon>Stramenopiles</taxon>
        <taxon>Bigyra</taxon>
        <taxon>Opalozoa</taxon>
        <taxon>Opalinata</taxon>
        <taxon>Blastocystidae</taxon>
        <taxon>Blastocystis</taxon>
    </lineage>
</organism>
<feature type="region of interest" description="Disordered" evidence="2">
    <location>
        <begin position="134"/>
        <end position="155"/>
    </location>
</feature>
<sequence>MQKVIVPKQLKEISRVLFGNLPADSLVRTGLKAYNKKPIANQIGLANPRSIQEILRAPLSFPTDDLILNGYTPYQWMRYSEMVAEPFAKKQAGLMVDEEELFYYRHAKTRRMVKGQVAANYKTDADDYWEKKARRKRFQGKGPPKKGENAKKGKYDPKSESLLFIGDHCIQYASLPPKLYGAPYVFGNGQLKVEEMGFHNIDAEVLMVKWHPRVPSVFLALFSDSTLSVYNPCLQQTPLYSFSVKLDDFVTTPISFAIGSDVGSDAFSLTISYSTGHIALACPLPLPNDSLPVPCFRTAWSESDPTLHDWLKRWSVVEGSQLSQPEQTRLVYDGDVQQAETIPLRVVYEPSDKQSLTACEMFSQPVKATVVCLLRFVDSTRCELFLRDLAEPVAVSSLVPIAVVSLDRFPFSQVLRDRCPFSFLLRSGRQFIHCHFASLPEVLSTRQVEAPRLTVVCESNNPIDGFDVVDNAFQGHSLLVKEASASFLLSAPFSLHPILPPQHDEPKDSPSYSQELVGLVEEMNRLRSVNVFKAIIDQLNQTQFDDVAVDESVVCEALKQYQLPRIESMVKVQVGITDCSKQVEKGVEKAVSRAKHLENQAESVRVKNEELEKEMEETRKRQDRLEKRMVGLMERLVQQMKSAPYQEERIGEEIKEAEAELEQAMKTKESSMRVCDEIEAKQQDIRQTERSSGDERMEEYIDALETIQMRLQKATSLQKDLQGLVAKAEDVDHYNRIMKAIH</sequence>
<name>A0A196S420_BLAHN</name>
<proteinExistence type="predicted"/>
<evidence type="ECO:0000313" key="4">
    <source>
        <dbReference type="Proteomes" id="UP000078348"/>
    </source>
</evidence>
<evidence type="ECO:0000313" key="3">
    <source>
        <dbReference type="EMBL" id="OAO11893.1"/>
    </source>
</evidence>
<keyword evidence="1" id="KW-0175">Coiled coil</keyword>
<keyword evidence="4" id="KW-1185">Reference proteome</keyword>
<dbReference type="EMBL" id="LXWW01000576">
    <property type="protein sequence ID" value="OAO11893.1"/>
    <property type="molecule type" value="Genomic_DNA"/>
</dbReference>
<protein>
    <submittedName>
        <fullName evidence="3">Uncharacterized protein</fullName>
    </submittedName>
</protein>
<gene>
    <name evidence="3" type="ORF">AV274_6443</name>
</gene>
<feature type="compositionally biased region" description="Basic and acidic residues" evidence="2">
    <location>
        <begin position="145"/>
        <end position="155"/>
    </location>
</feature>